<feature type="binding site" evidence="9">
    <location>
        <position position="252"/>
    </location>
    <ligand>
        <name>Mg(2+)</name>
        <dbReference type="ChEBI" id="CHEBI:18420"/>
        <label>2</label>
    </ligand>
</feature>
<keyword evidence="9" id="KW-0460">Magnesium</keyword>
<comment type="subunit">
    <text evidence="9">Homodimer.</text>
</comment>
<dbReference type="RefSeq" id="WP_119533757.1">
    <property type="nucleotide sequence ID" value="NZ_QXTF01000004.1"/>
</dbReference>
<comment type="cofactor">
    <cofactor evidence="9">
        <name>Mg(2+)</name>
        <dbReference type="ChEBI" id="CHEBI:18420"/>
    </cofactor>
    <text evidence="9">Binds 2 magnesium ions per monomer.</text>
</comment>
<feature type="binding site" evidence="9">
    <location>
        <position position="119"/>
    </location>
    <ligand>
        <name>Mg(2+)</name>
        <dbReference type="ChEBI" id="CHEBI:18420"/>
        <label>1</label>
    </ligand>
</feature>
<feature type="binding site" evidence="9">
    <location>
        <begin position="135"/>
        <end position="143"/>
    </location>
    <ligand>
        <name>5-phospho-alpha-D-ribose 1-diphosphate</name>
        <dbReference type="ChEBI" id="CHEBI:58017"/>
    </ligand>
</feature>
<dbReference type="SUPFAM" id="SSF52418">
    <property type="entry name" value="Nucleoside phosphorylase/phosphoribosyltransferase catalytic domain"/>
    <property type="match status" value="1"/>
</dbReference>
<dbReference type="Pfam" id="PF02885">
    <property type="entry name" value="Glycos_trans_3N"/>
    <property type="match status" value="1"/>
</dbReference>
<keyword evidence="6 9" id="KW-0057">Aromatic amino acid biosynthesis</keyword>
<dbReference type="Proteomes" id="UP000285023">
    <property type="component" value="Unassembled WGS sequence"/>
</dbReference>
<dbReference type="GO" id="GO:0005829">
    <property type="term" value="C:cytosol"/>
    <property type="evidence" value="ECO:0007669"/>
    <property type="project" value="TreeGrafter"/>
</dbReference>
<dbReference type="HAMAP" id="MF_00211">
    <property type="entry name" value="TrpD"/>
    <property type="match status" value="1"/>
</dbReference>
<feature type="domain" description="Glycosyl transferase family 3" evidence="10">
    <location>
        <begin position="102"/>
        <end position="350"/>
    </location>
</feature>
<dbReference type="UniPathway" id="UPA00035">
    <property type="reaction ID" value="UER00041"/>
</dbReference>
<dbReference type="InterPro" id="IPR036320">
    <property type="entry name" value="Glycosyl_Trfase_fam3_N_dom_sf"/>
</dbReference>
<dbReference type="GO" id="GO:0000162">
    <property type="term" value="P:L-tryptophan biosynthetic process"/>
    <property type="evidence" value="ECO:0007669"/>
    <property type="project" value="UniProtKB-UniRule"/>
</dbReference>
<evidence type="ECO:0000256" key="7">
    <source>
        <dbReference type="ARBA" id="ARBA00052328"/>
    </source>
</evidence>
<dbReference type="PANTHER" id="PTHR43285">
    <property type="entry name" value="ANTHRANILATE PHOSPHORIBOSYLTRANSFERASE"/>
    <property type="match status" value="1"/>
</dbReference>
<dbReference type="Pfam" id="PF00591">
    <property type="entry name" value="Glycos_transf_3"/>
    <property type="match status" value="1"/>
</dbReference>
<comment type="caution">
    <text evidence="12">The sequence shown here is derived from an EMBL/GenBank/DDBJ whole genome shotgun (WGS) entry which is preliminary data.</text>
</comment>
<feature type="binding site" evidence="9">
    <location>
        <position position="252"/>
    </location>
    <ligand>
        <name>Mg(2+)</name>
        <dbReference type="ChEBI" id="CHEBI:18420"/>
        <label>1</label>
    </ligand>
</feature>
<dbReference type="InterPro" id="IPR005940">
    <property type="entry name" value="Anthranilate_Pribosyl_Tfrase"/>
</dbReference>
<evidence type="ECO:0000313" key="13">
    <source>
        <dbReference type="Proteomes" id="UP000285023"/>
    </source>
</evidence>
<name>A0A418PYQ6_9SPHN</name>
<evidence type="ECO:0000256" key="9">
    <source>
        <dbReference type="HAMAP-Rule" id="MF_00211"/>
    </source>
</evidence>
<evidence type="ECO:0000256" key="8">
    <source>
        <dbReference type="ARBA" id="ARBA00061188"/>
    </source>
</evidence>
<keyword evidence="3 9" id="KW-0328">Glycosyltransferase</keyword>
<keyword evidence="9" id="KW-0479">Metal-binding</keyword>
<dbReference type="SUPFAM" id="SSF47648">
    <property type="entry name" value="Nucleoside phosphorylase/phosphoribosyltransferase N-terminal domain"/>
    <property type="match status" value="1"/>
</dbReference>
<sequence>MTATAFCLPETTSAPFDTNATPLEDLGPVPNPLPRLLSGHDLTADEAMHLFERLVLGRLQPAEIAALLIALRMKGETDQEMIGAARALIGTAQPFERPAYLYADCCGTGGDGSGSINVSTATALVAAACGLPVAKHGNRSVSSRCGSADVLQALGVRLDVDAAVARRALDQTGFCFLNAPSYHPGMKHAAPVRQQLQVRTVMNLLGPCVNPARPKVQLLGVADPERLMPIARTLEAMGTERALVVHGSGLDEVALHGPTTAIRLTNGTFEQIEITPEDAGISRAEPDTITGGAPEENAKRLKNLLNGRGNDAERDIVRLNAAALLVTAGVASDLRDGAGMALEAIRSGAASRVLAAYVEATNG</sequence>
<dbReference type="FunFam" id="3.40.1030.10:FF:000002">
    <property type="entry name" value="Anthranilate phosphoribosyltransferase"/>
    <property type="match status" value="1"/>
</dbReference>
<comment type="catalytic activity">
    <reaction evidence="7 9">
        <text>N-(5-phospho-beta-D-ribosyl)anthranilate + diphosphate = 5-phospho-alpha-D-ribose 1-diphosphate + anthranilate</text>
        <dbReference type="Rhea" id="RHEA:11768"/>
        <dbReference type="ChEBI" id="CHEBI:16567"/>
        <dbReference type="ChEBI" id="CHEBI:18277"/>
        <dbReference type="ChEBI" id="CHEBI:33019"/>
        <dbReference type="ChEBI" id="CHEBI:58017"/>
        <dbReference type="EC" id="2.4.2.18"/>
    </reaction>
</comment>
<comment type="function">
    <text evidence="9">Catalyzes the transfer of the phosphoribosyl group of 5-phosphorylribose-1-pyrophosphate (PRPP) to anthranilate to yield N-(5'-phosphoribosyl)-anthranilate (PRA).</text>
</comment>
<feature type="binding site" evidence="9">
    <location>
        <position position="107"/>
    </location>
    <ligand>
        <name>anthranilate</name>
        <dbReference type="ChEBI" id="CHEBI:16567"/>
        <label>1</label>
    </ligand>
</feature>
<comment type="similarity">
    <text evidence="9">Belongs to the anthranilate phosphoribosyltransferase family.</text>
</comment>
<dbReference type="AlphaFoldDB" id="A0A418PYQ6"/>
<proteinExistence type="inferred from homology"/>
<feature type="binding site" evidence="9">
    <location>
        <position position="138"/>
    </location>
    <ligand>
        <name>anthranilate</name>
        <dbReference type="ChEBI" id="CHEBI:16567"/>
        <label>1</label>
    </ligand>
</feature>
<evidence type="ECO:0000256" key="5">
    <source>
        <dbReference type="ARBA" id="ARBA00022822"/>
    </source>
</evidence>
<keyword evidence="13" id="KW-1185">Reference proteome</keyword>
<feature type="binding site" evidence="9">
    <location>
        <position position="115"/>
    </location>
    <ligand>
        <name>5-phospho-alpha-D-ribose 1-diphosphate</name>
        <dbReference type="ChEBI" id="CHEBI:58017"/>
    </ligand>
</feature>
<evidence type="ECO:0000256" key="2">
    <source>
        <dbReference type="ARBA" id="ARBA00022605"/>
    </source>
</evidence>
<organism evidence="12 13">
    <name type="scientific">Sphingomonas edaphi</name>
    <dbReference type="NCBI Taxonomy" id="2315689"/>
    <lineage>
        <taxon>Bacteria</taxon>
        <taxon>Pseudomonadati</taxon>
        <taxon>Pseudomonadota</taxon>
        <taxon>Alphaproteobacteria</taxon>
        <taxon>Sphingomonadales</taxon>
        <taxon>Sphingomonadaceae</taxon>
        <taxon>Sphingomonas</taxon>
    </lineage>
</organism>
<feature type="binding site" evidence="9">
    <location>
        <begin position="110"/>
        <end position="111"/>
    </location>
    <ligand>
        <name>5-phospho-alpha-D-ribose 1-diphosphate</name>
        <dbReference type="ChEBI" id="CHEBI:58017"/>
    </ligand>
</feature>
<dbReference type="Gene3D" id="3.40.1030.10">
    <property type="entry name" value="Nucleoside phosphorylase/phosphoribosyltransferase catalytic domain"/>
    <property type="match status" value="1"/>
</dbReference>
<evidence type="ECO:0000256" key="4">
    <source>
        <dbReference type="ARBA" id="ARBA00022679"/>
    </source>
</evidence>
<dbReference type="Gene3D" id="1.20.970.10">
    <property type="entry name" value="Transferase, Pyrimidine Nucleoside Phosphorylase, Chain C"/>
    <property type="match status" value="1"/>
</dbReference>
<evidence type="ECO:0000259" key="10">
    <source>
        <dbReference type="Pfam" id="PF00591"/>
    </source>
</evidence>
<evidence type="ECO:0000259" key="11">
    <source>
        <dbReference type="Pfam" id="PF02885"/>
    </source>
</evidence>
<comment type="similarity">
    <text evidence="8">In the C-terminal section; belongs to the anthranilate phosphoribosyltransferase family.</text>
</comment>
<dbReference type="PANTHER" id="PTHR43285:SF2">
    <property type="entry name" value="ANTHRANILATE PHOSPHORIBOSYLTRANSFERASE"/>
    <property type="match status" value="1"/>
</dbReference>
<keyword evidence="4 9" id="KW-0808">Transferase</keyword>
<dbReference type="GO" id="GO:0004048">
    <property type="term" value="F:anthranilate phosphoribosyltransferase activity"/>
    <property type="evidence" value="ECO:0007669"/>
    <property type="project" value="UniProtKB-UniRule"/>
</dbReference>
<dbReference type="InterPro" id="IPR000312">
    <property type="entry name" value="Glycosyl_Trfase_fam3"/>
</dbReference>
<dbReference type="EC" id="2.4.2.18" evidence="9"/>
<comment type="pathway">
    <text evidence="1 9">Amino-acid biosynthesis; L-tryptophan biosynthesis; L-tryptophan from chorismate: step 2/5.</text>
</comment>
<dbReference type="NCBIfam" id="TIGR01245">
    <property type="entry name" value="trpD"/>
    <property type="match status" value="1"/>
</dbReference>
<evidence type="ECO:0000256" key="6">
    <source>
        <dbReference type="ARBA" id="ARBA00023141"/>
    </source>
</evidence>
<comment type="caution">
    <text evidence="9">Lacks conserved residue(s) required for the propagation of feature annotation.</text>
</comment>
<protein>
    <recommendedName>
        <fullName evidence="9">Anthranilate phosphoribosyltransferase</fullName>
        <ecNumber evidence="9">2.4.2.18</ecNumber>
    </recommendedName>
</protein>
<feature type="binding site" evidence="9">
    <location>
        <position position="251"/>
    </location>
    <ligand>
        <name>Mg(2+)</name>
        <dbReference type="ChEBI" id="CHEBI:18420"/>
        <label>2</label>
    </ligand>
</feature>
<feature type="binding site" evidence="9">
    <location>
        <position position="193"/>
    </location>
    <ligand>
        <name>anthranilate</name>
        <dbReference type="ChEBI" id="CHEBI:16567"/>
        <label>2</label>
    </ligand>
</feature>
<accession>A0A418PYQ6</accession>
<dbReference type="InterPro" id="IPR017459">
    <property type="entry name" value="Glycosyl_Trfase_fam3_N_dom"/>
</dbReference>
<feature type="binding site" evidence="9">
    <location>
        <position position="107"/>
    </location>
    <ligand>
        <name>5-phospho-alpha-D-ribose 1-diphosphate</name>
        <dbReference type="ChEBI" id="CHEBI:58017"/>
    </ligand>
</feature>
<keyword evidence="2 9" id="KW-0028">Amino-acid biosynthesis</keyword>
<dbReference type="EMBL" id="QXTF01000004">
    <property type="protein sequence ID" value="RIX27102.1"/>
    <property type="molecule type" value="Genomic_DNA"/>
</dbReference>
<feature type="binding site" evidence="9">
    <location>
        <begin position="117"/>
        <end position="120"/>
    </location>
    <ligand>
        <name>5-phospho-alpha-D-ribose 1-diphosphate</name>
        <dbReference type="ChEBI" id="CHEBI:58017"/>
    </ligand>
</feature>
<evidence type="ECO:0000313" key="12">
    <source>
        <dbReference type="EMBL" id="RIX27102.1"/>
    </source>
</evidence>
<evidence type="ECO:0000256" key="1">
    <source>
        <dbReference type="ARBA" id="ARBA00004907"/>
    </source>
</evidence>
<feature type="binding site" evidence="9">
    <location>
        <position position="147"/>
    </location>
    <ligand>
        <name>5-phospho-alpha-D-ribose 1-diphosphate</name>
        <dbReference type="ChEBI" id="CHEBI:58017"/>
    </ligand>
</feature>
<evidence type="ECO:0000256" key="3">
    <source>
        <dbReference type="ARBA" id="ARBA00022676"/>
    </source>
</evidence>
<dbReference type="GO" id="GO:0000287">
    <property type="term" value="F:magnesium ion binding"/>
    <property type="evidence" value="ECO:0007669"/>
    <property type="project" value="UniProtKB-UniRule"/>
</dbReference>
<feature type="domain" description="Glycosyl transferase family 3 N-terminal" evidence="11">
    <location>
        <begin position="35"/>
        <end position="89"/>
    </location>
</feature>
<gene>
    <name evidence="9 12" type="primary">trpD</name>
    <name evidence="12" type="ORF">D3M59_11165</name>
</gene>
<dbReference type="InterPro" id="IPR035902">
    <property type="entry name" value="Nuc_phospho_transferase"/>
</dbReference>
<keyword evidence="5 9" id="KW-0822">Tryptophan biosynthesis</keyword>
<reference evidence="12 13" key="1">
    <citation type="submission" date="2018-09" db="EMBL/GenBank/DDBJ databases">
        <title>Sphingomonas sp. DAC4.</title>
        <authorList>
            <person name="Seo T."/>
        </authorList>
    </citation>
    <scope>NUCLEOTIDE SEQUENCE [LARGE SCALE GENOMIC DNA]</scope>
    <source>
        <strain evidence="12 13">DAC4</strain>
    </source>
</reference>
<dbReference type="OrthoDB" id="9806430at2"/>